<feature type="transmembrane region" description="Helical" evidence="6">
    <location>
        <begin position="12"/>
        <end position="37"/>
    </location>
</feature>
<evidence type="ECO:0000256" key="4">
    <source>
        <dbReference type="ARBA" id="ARBA00023136"/>
    </source>
</evidence>
<feature type="transmembrane region" description="Helical" evidence="6">
    <location>
        <begin position="168"/>
        <end position="194"/>
    </location>
</feature>
<evidence type="ECO:0000256" key="3">
    <source>
        <dbReference type="ARBA" id="ARBA00022989"/>
    </source>
</evidence>
<dbReference type="Proteomes" id="UP000070501">
    <property type="component" value="Unassembled WGS sequence"/>
</dbReference>
<protein>
    <recommendedName>
        <fullName evidence="7">Rhodopsin domain-containing protein</fullName>
    </recommendedName>
</protein>
<evidence type="ECO:0000256" key="2">
    <source>
        <dbReference type="ARBA" id="ARBA00022692"/>
    </source>
</evidence>
<dbReference type="OrthoDB" id="3897607at2759"/>
<dbReference type="PANTHER" id="PTHR33048">
    <property type="entry name" value="PTH11-LIKE INTEGRAL MEMBRANE PROTEIN (AFU_ORTHOLOGUE AFUA_5G11245)"/>
    <property type="match status" value="1"/>
</dbReference>
<evidence type="ECO:0000256" key="1">
    <source>
        <dbReference type="ARBA" id="ARBA00004141"/>
    </source>
</evidence>
<evidence type="ECO:0000256" key="5">
    <source>
        <dbReference type="ARBA" id="ARBA00038359"/>
    </source>
</evidence>
<dbReference type="InterPro" id="IPR049326">
    <property type="entry name" value="Rhodopsin_dom_fungi"/>
</dbReference>
<dbReference type="PANTHER" id="PTHR33048:SF15">
    <property type="entry name" value="INTEGRAL MEMBRANE PROTEIN"/>
    <property type="match status" value="1"/>
</dbReference>
<dbReference type="Pfam" id="PF20684">
    <property type="entry name" value="Fung_rhodopsin"/>
    <property type="match status" value="1"/>
</dbReference>
<dbReference type="InParanoid" id="A0A136JKL2"/>
<dbReference type="EMBL" id="KQ964245">
    <property type="protein sequence ID" value="KXJ97699.1"/>
    <property type="molecule type" value="Genomic_DNA"/>
</dbReference>
<keyword evidence="9" id="KW-1185">Reference proteome</keyword>
<keyword evidence="3 6" id="KW-1133">Transmembrane helix</keyword>
<evidence type="ECO:0000256" key="6">
    <source>
        <dbReference type="SAM" id="Phobius"/>
    </source>
</evidence>
<evidence type="ECO:0000313" key="9">
    <source>
        <dbReference type="Proteomes" id="UP000070501"/>
    </source>
</evidence>
<name>A0A136JKL2_9PEZI</name>
<accession>A0A136JKL2</accession>
<feature type="transmembrane region" description="Helical" evidence="6">
    <location>
        <begin position="234"/>
        <end position="254"/>
    </location>
</feature>
<gene>
    <name evidence="8" type="ORF">Micbo1qcDRAFT_181946</name>
</gene>
<feature type="transmembrane region" description="Helical" evidence="6">
    <location>
        <begin position="49"/>
        <end position="73"/>
    </location>
</feature>
<dbReference type="GO" id="GO:0016020">
    <property type="term" value="C:membrane"/>
    <property type="evidence" value="ECO:0007669"/>
    <property type="project" value="UniProtKB-SubCell"/>
</dbReference>
<dbReference type="InterPro" id="IPR052337">
    <property type="entry name" value="SAT4-like"/>
</dbReference>
<comment type="similarity">
    <text evidence="5">Belongs to the SAT4 family.</text>
</comment>
<feature type="transmembrane region" description="Helical" evidence="6">
    <location>
        <begin position="206"/>
        <end position="228"/>
    </location>
</feature>
<proteinExistence type="inferred from homology"/>
<comment type="subcellular location">
    <subcellularLocation>
        <location evidence="1">Membrane</location>
        <topology evidence="1">Multi-pass membrane protein</topology>
    </subcellularLocation>
</comment>
<organism evidence="8 9">
    <name type="scientific">Microdochium bolleyi</name>
    <dbReference type="NCBI Taxonomy" id="196109"/>
    <lineage>
        <taxon>Eukaryota</taxon>
        <taxon>Fungi</taxon>
        <taxon>Dikarya</taxon>
        <taxon>Ascomycota</taxon>
        <taxon>Pezizomycotina</taxon>
        <taxon>Sordariomycetes</taxon>
        <taxon>Xylariomycetidae</taxon>
        <taxon>Xylariales</taxon>
        <taxon>Microdochiaceae</taxon>
        <taxon>Microdochium</taxon>
    </lineage>
</organism>
<dbReference type="STRING" id="196109.A0A136JKL2"/>
<feature type="transmembrane region" description="Helical" evidence="6">
    <location>
        <begin position="93"/>
        <end position="115"/>
    </location>
</feature>
<feature type="transmembrane region" description="Helical" evidence="6">
    <location>
        <begin position="127"/>
        <end position="148"/>
    </location>
</feature>
<keyword evidence="4 6" id="KW-0472">Membrane</keyword>
<evidence type="ECO:0000313" key="8">
    <source>
        <dbReference type="EMBL" id="KXJ97699.1"/>
    </source>
</evidence>
<reference evidence="9" key="1">
    <citation type="submission" date="2016-02" db="EMBL/GenBank/DDBJ databases">
        <title>Draft genome sequence of Microdochium bolleyi, a fungal endophyte of beachgrass.</title>
        <authorList>
            <consortium name="DOE Joint Genome Institute"/>
            <person name="David A.S."/>
            <person name="May G."/>
            <person name="Haridas S."/>
            <person name="Lim J."/>
            <person name="Wang M."/>
            <person name="Labutti K."/>
            <person name="Lipzen A."/>
            <person name="Barry K."/>
            <person name="Grigoriev I.V."/>
        </authorList>
    </citation>
    <scope>NUCLEOTIDE SEQUENCE [LARGE SCALE GENOMIC DNA]</scope>
    <source>
        <strain evidence="9">J235TASD1</strain>
    </source>
</reference>
<feature type="domain" description="Rhodopsin" evidence="7">
    <location>
        <begin position="33"/>
        <end position="259"/>
    </location>
</feature>
<keyword evidence="2 6" id="KW-0812">Transmembrane</keyword>
<evidence type="ECO:0000259" key="7">
    <source>
        <dbReference type="Pfam" id="PF20684"/>
    </source>
</evidence>
<sequence>MEPIRVVQLEGLSAQLLGVTISFTILCTLVLVLRMWLRYKDAQLGLEDWLMLVGATFNQLHNGVVVWGTLIGIGTPDDKLALANMLEGAKVIMYWQLSYVVGSLFIKSSICATLIRISAKRRYKWLLVGMIALTTVTTIAAMTVVLVRCKPIAANWDPTVGVCLNLDLVVVFTYIVSAMNIFTDWSVAIIPMFILWDLQMQPRMKLVTSGVLGIGVFMPARTFLTVASDNIAHIVLWTVVECAMGIIAGCLPMLRKLIHGYLAESFSAPVRLDQPETELVTIGRLGKKHNGVSTLFDASVTRSRTATVGHGDEDGIGDSDSTRRIIKATRSMEQMRSDSR</sequence>
<dbReference type="AlphaFoldDB" id="A0A136JKL2"/>